<keyword evidence="1" id="KW-0472">Membrane</keyword>
<dbReference type="EMBL" id="ARYK01000001">
    <property type="protein sequence ID" value="KCZ94487.1"/>
    <property type="molecule type" value="Genomic_DNA"/>
</dbReference>
<sequence length="67" mass="7279">MMSPNSALSSRRAANEYSLRGQVNADSRQFDEVVHGKWPAWVRLLVIIGLSALLWTGIISGIVALVG</sequence>
<keyword evidence="3" id="KW-1185">Reference proteome</keyword>
<evidence type="ECO:0000313" key="2">
    <source>
        <dbReference type="EMBL" id="KCZ94487.1"/>
    </source>
</evidence>
<comment type="caution">
    <text evidence="2">The sequence shown here is derived from an EMBL/GenBank/DDBJ whole genome shotgun (WGS) entry which is preliminary data.</text>
</comment>
<accession>A0A059FV53</accession>
<evidence type="ECO:0000256" key="1">
    <source>
        <dbReference type="SAM" id="Phobius"/>
    </source>
</evidence>
<evidence type="ECO:0000313" key="3">
    <source>
        <dbReference type="Proteomes" id="UP000025171"/>
    </source>
</evidence>
<organism evidence="2 3">
    <name type="scientific">Hyphomonas johnsonii MHS-2</name>
    <dbReference type="NCBI Taxonomy" id="1280950"/>
    <lineage>
        <taxon>Bacteria</taxon>
        <taxon>Pseudomonadati</taxon>
        <taxon>Pseudomonadota</taxon>
        <taxon>Alphaproteobacteria</taxon>
        <taxon>Hyphomonadales</taxon>
        <taxon>Hyphomonadaceae</taxon>
        <taxon>Hyphomonas</taxon>
    </lineage>
</organism>
<reference evidence="2 3" key="1">
    <citation type="journal article" date="2014" name="Antonie Van Leeuwenhoek">
        <title>Hyphomonas beringensis sp. nov. and Hyphomonas chukchiensis sp. nov., isolated from surface seawater of the Bering Sea and Chukchi Sea.</title>
        <authorList>
            <person name="Li C."/>
            <person name="Lai Q."/>
            <person name="Li G."/>
            <person name="Dong C."/>
            <person name="Wang J."/>
            <person name="Liao Y."/>
            <person name="Shao Z."/>
        </authorList>
    </citation>
    <scope>NUCLEOTIDE SEQUENCE [LARGE SCALE GENOMIC DNA]</scope>
    <source>
        <strain evidence="2 3">MHS-2</strain>
    </source>
</reference>
<feature type="transmembrane region" description="Helical" evidence="1">
    <location>
        <begin position="40"/>
        <end position="66"/>
    </location>
</feature>
<dbReference type="Proteomes" id="UP000025171">
    <property type="component" value="Unassembled WGS sequence"/>
</dbReference>
<name>A0A059FV53_9PROT</name>
<proteinExistence type="predicted"/>
<keyword evidence="1" id="KW-0812">Transmembrane</keyword>
<dbReference type="PATRIC" id="fig|1280950.3.peg.793"/>
<gene>
    <name evidence="2" type="ORF">HJO_03895</name>
</gene>
<dbReference type="AlphaFoldDB" id="A0A059FV53"/>
<keyword evidence="1" id="KW-1133">Transmembrane helix</keyword>
<dbReference type="STRING" id="1280950.HJO_03895"/>
<protein>
    <submittedName>
        <fullName evidence="2">Uncharacterized protein</fullName>
    </submittedName>
</protein>